<evidence type="ECO:0000313" key="2">
    <source>
        <dbReference type="EMBL" id="RWR11103.1"/>
    </source>
</evidence>
<proteinExistence type="predicted"/>
<gene>
    <name evidence="2" type="ORF">D4N35_008905</name>
</gene>
<feature type="transmembrane region" description="Helical" evidence="1">
    <location>
        <begin position="12"/>
        <end position="31"/>
    </location>
</feature>
<sequence>MLKRFKEWANMNSWWVPWVGVTATISGLIFPDALLRMGQILTRFIQVLLHYWIHVLVVVWVIYIHLEIRRLKKRKRIRKSSKKKVC</sequence>
<reference evidence="2" key="1">
    <citation type="submission" date="2018-12" db="EMBL/GenBank/DDBJ databases">
        <authorList>
            <person name="Sun L."/>
            <person name="Chen Z."/>
        </authorList>
    </citation>
    <scope>NUCLEOTIDE SEQUENCE [LARGE SCALE GENOMIC DNA]</scope>
    <source>
        <strain evidence="2">DSM 16012</strain>
    </source>
</reference>
<dbReference type="AlphaFoldDB" id="A0A443ITS6"/>
<keyword evidence="1" id="KW-0472">Membrane</keyword>
<evidence type="ECO:0000256" key="1">
    <source>
        <dbReference type="SAM" id="Phobius"/>
    </source>
</evidence>
<feature type="transmembrane region" description="Helical" evidence="1">
    <location>
        <begin position="51"/>
        <end position="68"/>
    </location>
</feature>
<organism evidence="2 3">
    <name type="scientific">Siminovitchia fortis</name>
    <dbReference type="NCBI Taxonomy" id="254758"/>
    <lineage>
        <taxon>Bacteria</taxon>
        <taxon>Bacillati</taxon>
        <taxon>Bacillota</taxon>
        <taxon>Bacilli</taxon>
        <taxon>Bacillales</taxon>
        <taxon>Bacillaceae</taxon>
        <taxon>Siminovitchia</taxon>
    </lineage>
</organism>
<evidence type="ECO:0000313" key="3">
    <source>
        <dbReference type="Proteomes" id="UP000273811"/>
    </source>
</evidence>
<keyword evidence="1" id="KW-0812">Transmembrane</keyword>
<keyword evidence="1" id="KW-1133">Transmembrane helix</keyword>
<protein>
    <submittedName>
        <fullName evidence="2">Uncharacterized protein</fullName>
    </submittedName>
</protein>
<keyword evidence="3" id="KW-1185">Reference proteome</keyword>
<comment type="caution">
    <text evidence="2">The sequence shown here is derived from an EMBL/GenBank/DDBJ whole genome shotgun (WGS) entry which is preliminary data.</text>
</comment>
<accession>A0A443ITS6</accession>
<name>A0A443ITS6_9BACI</name>
<dbReference type="RefSeq" id="WP_120072624.1">
    <property type="nucleotide sequence ID" value="NZ_CP126113.1"/>
</dbReference>
<dbReference type="EMBL" id="QYTU02000017">
    <property type="protein sequence ID" value="RWR11103.1"/>
    <property type="molecule type" value="Genomic_DNA"/>
</dbReference>
<dbReference type="Proteomes" id="UP000273811">
    <property type="component" value="Unassembled WGS sequence"/>
</dbReference>